<dbReference type="PANTHER" id="PTHR23505:SF79">
    <property type="entry name" value="PROTEIN SPINSTER"/>
    <property type="match status" value="1"/>
</dbReference>
<feature type="transmembrane region" description="Helical" evidence="6">
    <location>
        <begin position="57"/>
        <end position="74"/>
    </location>
</feature>
<evidence type="ECO:0000256" key="4">
    <source>
        <dbReference type="ARBA" id="ARBA00022989"/>
    </source>
</evidence>
<gene>
    <name evidence="8" type="ORF">DWU98_10620</name>
</gene>
<evidence type="ECO:0000256" key="5">
    <source>
        <dbReference type="ARBA" id="ARBA00023136"/>
    </source>
</evidence>
<protein>
    <submittedName>
        <fullName evidence="8">MFS transporter</fullName>
    </submittedName>
</protein>
<reference evidence="8 9" key="1">
    <citation type="submission" date="2018-07" db="EMBL/GenBank/DDBJ databases">
        <title>Dyella monticola sp. nov. and Dyella psychrodurans sp. nov. isolated from monsoon evergreen broad-leaved forest soil of Dinghu Mountain, China.</title>
        <authorList>
            <person name="Gao Z."/>
            <person name="Qiu L."/>
        </authorList>
    </citation>
    <scope>NUCLEOTIDE SEQUENCE [LARGE SCALE GENOMIC DNA]</scope>
    <source>
        <strain evidence="8 9">4G-K06</strain>
    </source>
</reference>
<evidence type="ECO:0000256" key="3">
    <source>
        <dbReference type="ARBA" id="ARBA00022692"/>
    </source>
</evidence>
<evidence type="ECO:0000256" key="1">
    <source>
        <dbReference type="ARBA" id="ARBA00004141"/>
    </source>
</evidence>
<dbReference type="GO" id="GO:0022857">
    <property type="term" value="F:transmembrane transporter activity"/>
    <property type="evidence" value="ECO:0007669"/>
    <property type="project" value="InterPro"/>
</dbReference>
<feature type="transmembrane region" description="Helical" evidence="6">
    <location>
        <begin position="112"/>
        <end position="130"/>
    </location>
</feature>
<evidence type="ECO:0000259" key="7">
    <source>
        <dbReference type="PROSITE" id="PS50850"/>
    </source>
</evidence>
<dbReference type="RefSeq" id="WP_115495541.1">
    <property type="nucleotide sequence ID" value="NZ_QRBE01000005.1"/>
</dbReference>
<feature type="transmembrane region" description="Helical" evidence="6">
    <location>
        <begin position="321"/>
        <end position="346"/>
    </location>
</feature>
<keyword evidence="2" id="KW-0813">Transport</keyword>
<dbReference type="InterPro" id="IPR036259">
    <property type="entry name" value="MFS_trans_sf"/>
</dbReference>
<evidence type="ECO:0000256" key="6">
    <source>
        <dbReference type="SAM" id="Phobius"/>
    </source>
</evidence>
<evidence type="ECO:0000313" key="8">
    <source>
        <dbReference type="EMBL" id="RDS81672.1"/>
    </source>
</evidence>
<feature type="transmembrane region" description="Helical" evidence="6">
    <location>
        <begin position="179"/>
        <end position="199"/>
    </location>
</feature>
<feature type="transmembrane region" description="Helical" evidence="6">
    <location>
        <begin position="266"/>
        <end position="288"/>
    </location>
</feature>
<evidence type="ECO:0000256" key="2">
    <source>
        <dbReference type="ARBA" id="ARBA00022448"/>
    </source>
</evidence>
<accession>A0A370WZZ8</accession>
<keyword evidence="4 6" id="KW-1133">Transmembrane helix</keyword>
<dbReference type="SUPFAM" id="SSF103473">
    <property type="entry name" value="MFS general substrate transporter"/>
    <property type="match status" value="1"/>
</dbReference>
<dbReference type="AlphaFoldDB" id="A0A370WZZ8"/>
<comment type="caution">
    <text evidence="8">The sequence shown here is derived from an EMBL/GenBank/DDBJ whole genome shotgun (WGS) entry which is preliminary data.</text>
</comment>
<feature type="transmembrane region" description="Helical" evidence="6">
    <location>
        <begin position="226"/>
        <end position="246"/>
    </location>
</feature>
<dbReference type="Gene3D" id="1.20.1250.20">
    <property type="entry name" value="MFS general substrate transporter like domains"/>
    <property type="match status" value="2"/>
</dbReference>
<name>A0A370WZZ8_9GAMM</name>
<feature type="domain" description="Major facilitator superfamily (MFS) profile" evidence="7">
    <location>
        <begin position="16"/>
        <end position="427"/>
    </location>
</feature>
<keyword evidence="5 6" id="KW-0472">Membrane</keyword>
<feature type="transmembrane region" description="Helical" evidence="6">
    <location>
        <begin position="81"/>
        <end position="100"/>
    </location>
</feature>
<dbReference type="OrthoDB" id="6057322at2"/>
<dbReference type="PANTHER" id="PTHR23505">
    <property type="entry name" value="SPINSTER"/>
    <property type="match status" value="1"/>
</dbReference>
<proteinExistence type="predicted"/>
<dbReference type="InterPro" id="IPR020846">
    <property type="entry name" value="MFS_dom"/>
</dbReference>
<dbReference type="Proteomes" id="UP000254258">
    <property type="component" value="Unassembled WGS sequence"/>
</dbReference>
<keyword evidence="3 6" id="KW-0812">Transmembrane</keyword>
<comment type="subcellular location">
    <subcellularLocation>
        <location evidence="1">Membrane</location>
        <topology evidence="1">Multi-pass membrane protein</topology>
    </subcellularLocation>
</comment>
<dbReference type="EMBL" id="QRBE01000005">
    <property type="protein sequence ID" value="RDS81672.1"/>
    <property type="molecule type" value="Genomic_DNA"/>
</dbReference>
<dbReference type="InterPro" id="IPR044770">
    <property type="entry name" value="MFS_spinster-like"/>
</dbReference>
<dbReference type="InterPro" id="IPR011701">
    <property type="entry name" value="MFS"/>
</dbReference>
<keyword evidence="9" id="KW-1185">Reference proteome</keyword>
<feature type="transmembrane region" description="Helical" evidence="6">
    <location>
        <begin position="392"/>
        <end position="414"/>
    </location>
</feature>
<dbReference type="PROSITE" id="PS50850">
    <property type="entry name" value="MFS"/>
    <property type="match status" value="1"/>
</dbReference>
<feature type="transmembrane region" description="Helical" evidence="6">
    <location>
        <begin position="358"/>
        <end position="380"/>
    </location>
</feature>
<dbReference type="GO" id="GO:0016020">
    <property type="term" value="C:membrane"/>
    <property type="evidence" value="ECO:0007669"/>
    <property type="project" value="UniProtKB-SubCell"/>
</dbReference>
<feature type="transmembrane region" description="Helical" evidence="6">
    <location>
        <begin position="295"/>
        <end position="315"/>
    </location>
</feature>
<sequence length="427" mass="44217">MELSDRCSNPDVPKALIAMLALGHCMAFIDRNLPAVAAPLLKADLGLTDTQLGVLDGPAFVLLYVAGMLATWPLARSRHRFAVLAGCVAAWAAGTIVFAFGHSFMALVGARALTGLGQAAYVPLALTLIVECVATRWRARSIAIFTAGAAVGRSLSMVLGGATLALLARWMPGTGFAHWRLLCVVMAAPNLVLIVALLCRAEPARAMLPSARDVARQMLFTFRARPGLMCAYLCGAGASVLVVQTVGAWAPSVLHREQGLAPATAAWVFGASLLVAAPMGHFIAGILVDKRKQNMPPTVIIAYALLLVIPLLYLIPRATSATMSCGLLALASLVADIAALAALAGLPSMLRASLHDAGLRVFMAFITVTGVALGPFMTGVVSDGLGMGGHGLSLALIRVCVGAATIGIVAALIARTGWRRAAMEAAA</sequence>
<evidence type="ECO:0000313" key="9">
    <source>
        <dbReference type="Proteomes" id="UP000254258"/>
    </source>
</evidence>
<feature type="transmembrane region" description="Helical" evidence="6">
    <location>
        <begin position="142"/>
        <end position="167"/>
    </location>
</feature>
<dbReference type="Pfam" id="PF07690">
    <property type="entry name" value="MFS_1"/>
    <property type="match status" value="1"/>
</dbReference>
<organism evidence="8 9">
    <name type="scientific">Dyella monticola</name>
    <dbReference type="NCBI Taxonomy" id="1927958"/>
    <lineage>
        <taxon>Bacteria</taxon>
        <taxon>Pseudomonadati</taxon>
        <taxon>Pseudomonadota</taxon>
        <taxon>Gammaproteobacteria</taxon>
        <taxon>Lysobacterales</taxon>
        <taxon>Rhodanobacteraceae</taxon>
        <taxon>Dyella</taxon>
    </lineage>
</organism>